<name>A0A3B1ACH9_9ZZZZ</name>
<dbReference type="GO" id="GO:0003677">
    <property type="term" value="F:DNA binding"/>
    <property type="evidence" value="ECO:0007669"/>
    <property type="project" value="UniProtKB-KW"/>
</dbReference>
<dbReference type="Gene3D" id="1.10.10.10">
    <property type="entry name" value="Winged helix-like DNA-binding domain superfamily/Winged helix DNA-binding domain"/>
    <property type="match status" value="1"/>
</dbReference>
<dbReference type="InterPro" id="IPR007627">
    <property type="entry name" value="RNA_pol_sigma70_r2"/>
</dbReference>
<evidence type="ECO:0000256" key="2">
    <source>
        <dbReference type="ARBA" id="ARBA00023015"/>
    </source>
</evidence>
<dbReference type="SUPFAM" id="SSF88946">
    <property type="entry name" value="Sigma2 domain of RNA polymerase sigma factors"/>
    <property type="match status" value="1"/>
</dbReference>
<evidence type="ECO:0000256" key="1">
    <source>
        <dbReference type="ARBA" id="ARBA00010641"/>
    </source>
</evidence>
<feature type="domain" description="RNA polymerase sigma-70 region 2" evidence="7">
    <location>
        <begin position="49"/>
        <end position="115"/>
    </location>
</feature>
<dbReference type="InterPro" id="IPR013325">
    <property type="entry name" value="RNA_pol_sigma_r2"/>
</dbReference>
<dbReference type="InterPro" id="IPR007630">
    <property type="entry name" value="RNA_pol_sigma70_r4"/>
</dbReference>
<keyword evidence="4" id="KW-0238">DNA-binding</keyword>
<comment type="similarity">
    <text evidence="1">Belongs to the sigma-70 factor family. ECF subfamily.</text>
</comment>
<dbReference type="EMBL" id="UOFV01000400">
    <property type="protein sequence ID" value="VAX03446.1"/>
    <property type="molecule type" value="Genomic_DNA"/>
</dbReference>
<evidence type="ECO:0000259" key="7">
    <source>
        <dbReference type="Pfam" id="PF04542"/>
    </source>
</evidence>
<dbReference type="GO" id="GO:0016987">
    <property type="term" value="F:sigma factor activity"/>
    <property type="evidence" value="ECO:0007669"/>
    <property type="project" value="UniProtKB-KW"/>
</dbReference>
<keyword evidence="5" id="KW-0804">Transcription</keyword>
<dbReference type="PANTHER" id="PTHR43133:SF8">
    <property type="entry name" value="RNA POLYMERASE SIGMA FACTOR HI_1459-RELATED"/>
    <property type="match status" value="1"/>
</dbReference>
<dbReference type="InterPro" id="IPR036388">
    <property type="entry name" value="WH-like_DNA-bd_sf"/>
</dbReference>
<gene>
    <name evidence="9" type="ORF">MNBD_GAMMA19-1828</name>
</gene>
<reference evidence="9" key="1">
    <citation type="submission" date="2018-06" db="EMBL/GenBank/DDBJ databases">
        <authorList>
            <person name="Zhirakovskaya E."/>
        </authorList>
    </citation>
    <scope>NUCLEOTIDE SEQUENCE</scope>
</reference>
<feature type="region of interest" description="Disordered" evidence="6">
    <location>
        <begin position="117"/>
        <end position="142"/>
    </location>
</feature>
<dbReference type="Gene3D" id="1.10.1740.10">
    <property type="match status" value="1"/>
</dbReference>
<evidence type="ECO:0000256" key="3">
    <source>
        <dbReference type="ARBA" id="ARBA00023082"/>
    </source>
</evidence>
<accession>A0A3B1ACH9</accession>
<dbReference type="InterPro" id="IPR014284">
    <property type="entry name" value="RNA_pol_sigma-70_dom"/>
</dbReference>
<organism evidence="9">
    <name type="scientific">hydrothermal vent metagenome</name>
    <dbReference type="NCBI Taxonomy" id="652676"/>
    <lineage>
        <taxon>unclassified sequences</taxon>
        <taxon>metagenomes</taxon>
        <taxon>ecological metagenomes</taxon>
    </lineage>
</organism>
<evidence type="ECO:0000256" key="4">
    <source>
        <dbReference type="ARBA" id="ARBA00023125"/>
    </source>
</evidence>
<feature type="compositionally biased region" description="Basic and acidic residues" evidence="6">
    <location>
        <begin position="124"/>
        <end position="142"/>
    </location>
</feature>
<dbReference type="GO" id="GO:0006352">
    <property type="term" value="P:DNA-templated transcription initiation"/>
    <property type="evidence" value="ECO:0007669"/>
    <property type="project" value="InterPro"/>
</dbReference>
<dbReference type="CDD" id="cd06171">
    <property type="entry name" value="Sigma70_r4"/>
    <property type="match status" value="1"/>
</dbReference>
<dbReference type="InterPro" id="IPR039425">
    <property type="entry name" value="RNA_pol_sigma-70-like"/>
</dbReference>
<dbReference type="Pfam" id="PF04542">
    <property type="entry name" value="Sigma70_r2"/>
    <property type="match status" value="1"/>
</dbReference>
<keyword evidence="3" id="KW-0731">Sigma factor</keyword>
<dbReference type="SUPFAM" id="SSF88659">
    <property type="entry name" value="Sigma3 and sigma4 domains of RNA polymerase sigma factors"/>
    <property type="match status" value="1"/>
</dbReference>
<protein>
    <recommendedName>
        <fullName evidence="10">RNA polymerase ECF-type sigma factor</fullName>
    </recommendedName>
</protein>
<dbReference type="NCBIfam" id="TIGR02937">
    <property type="entry name" value="sigma70-ECF"/>
    <property type="match status" value="1"/>
</dbReference>
<evidence type="ECO:0000256" key="6">
    <source>
        <dbReference type="SAM" id="MobiDB-lite"/>
    </source>
</evidence>
<feature type="domain" description="RNA polymerase sigma-70 region 4" evidence="8">
    <location>
        <begin position="156"/>
        <end position="203"/>
    </location>
</feature>
<dbReference type="PANTHER" id="PTHR43133">
    <property type="entry name" value="RNA POLYMERASE ECF-TYPE SIGMA FACTO"/>
    <property type="match status" value="1"/>
</dbReference>
<evidence type="ECO:0008006" key="10">
    <source>
        <dbReference type="Google" id="ProtNLM"/>
    </source>
</evidence>
<sequence length="210" mass="24556">MVHGTVIQAVYHFFSCRHSIGKYVIHDNNDENLMLKFSHDGDVSAFDVLYERHKAPLFRYILKQTRHNHAVTEELFQEVWSNLIRAREQYQPSARFSTYLFQIARNRMIDHVRRVSTRPVNDPETGHEDIASPDNHGPDRHAHTADCIEQLQTHVSRLPNEQHETFILKHEGEHTLGHIAEITGVTLETAKSRLRYAMKKLRELMPEECL</sequence>
<dbReference type="Pfam" id="PF04545">
    <property type="entry name" value="Sigma70_r4"/>
    <property type="match status" value="1"/>
</dbReference>
<evidence type="ECO:0000313" key="9">
    <source>
        <dbReference type="EMBL" id="VAX03446.1"/>
    </source>
</evidence>
<dbReference type="InterPro" id="IPR013324">
    <property type="entry name" value="RNA_pol_sigma_r3/r4-like"/>
</dbReference>
<proteinExistence type="inferred from homology"/>
<evidence type="ECO:0000256" key="5">
    <source>
        <dbReference type="ARBA" id="ARBA00023163"/>
    </source>
</evidence>
<evidence type="ECO:0000259" key="8">
    <source>
        <dbReference type="Pfam" id="PF04545"/>
    </source>
</evidence>
<keyword evidence="2" id="KW-0805">Transcription regulation</keyword>
<dbReference type="AlphaFoldDB" id="A0A3B1ACH9"/>